<protein>
    <submittedName>
        <fullName evidence="2">Uncharacterized protein</fullName>
    </submittedName>
</protein>
<keyword evidence="3" id="KW-1185">Reference proteome</keyword>
<dbReference type="AlphaFoldDB" id="A0A8S0UCA6"/>
<reference evidence="2 3" key="1">
    <citation type="submission" date="2019-12" db="EMBL/GenBank/DDBJ databases">
        <authorList>
            <person name="Alioto T."/>
            <person name="Alioto T."/>
            <person name="Gomez Garrido J."/>
        </authorList>
    </citation>
    <scope>NUCLEOTIDE SEQUENCE [LARGE SCALE GENOMIC DNA]</scope>
</reference>
<dbReference type="EMBL" id="CACTIH010007575">
    <property type="protein sequence ID" value="CAA3015848.1"/>
    <property type="molecule type" value="Genomic_DNA"/>
</dbReference>
<dbReference type="OrthoDB" id="1914101at2759"/>
<comment type="caution">
    <text evidence="2">The sequence shown here is derived from an EMBL/GenBank/DDBJ whole genome shotgun (WGS) entry which is preliminary data.</text>
</comment>
<feature type="chain" id="PRO_5035716117" evidence="1">
    <location>
        <begin position="27"/>
        <end position="129"/>
    </location>
</feature>
<evidence type="ECO:0000256" key="1">
    <source>
        <dbReference type="SAM" id="SignalP"/>
    </source>
</evidence>
<keyword evidence="1" id="KW-0732">Signal</keyword>
<evidence type="ECO:0000313" key="2">
    <source>
        <dbReference type="EMBL" id="CAA3015848.1"/>
    </source>
</evidence>
<accession>A0A8S0UCA6</accession>
<proteinExistence type="predicted"/>
<gene>
    <name evidence="2" type="ORF">OLEA9_A110700</name>
</gene>
<dbReference type="Proteomes" id="UP000594638">
    <property type="component" value="Unassembled WGS sequence"/>
</dbReference>
<dbReference type="Gramene" id="OE9A110700T1">
    <property type="protein sequence ID" value="OE9A110700C1"/>
    <property type="gene ID" value="OE9A110700"/>
</dbReference>
<feature type="signal peptide" evidence="1">
    <location>
        <begin position="1"/>
        <end position="26"/>
    </location>
</feature>
<organism evidence="2 3">
    <name type="scientific">Olea europaea subsp. europaea</name>
    <dbReference type="NCBI Taxonomy" id="158383"/>
    <lineage>
        <taxon>Eukaryota</taxon>
        <taxon>Viridiplantae</taxon>
        <taxon>Streptophyta</taxon>
        <taxon>Embryophyta</taxon>
        <taxon>Tracheophyta</taxon>
        <taxon>Spermatophyta</taxon>
        <taxon>Magnoliopsida</taxon>
        <taxon>eudicotyledons</taxon>
        <taxon>Gunneridae</taxon>
        <taxon>Pentapetalae</taxon>
        <taxon>asterids</taxon>
        <taxon>lamiids</taxon>
        <taxon>Lamiales</taxon>
        <taxon>Oleaceae</taxon>
        <taxon>Oleeae</taxon>
        <taxon>Olea</taxon>
    </lineage>
</organism>
<sequence>MGNHKTLKVCICLLLILALMVSITYPSRLLERETQLTAPPPVAQPAKYRKFYVKYSTPSFLNKEGRQNKKDMGLNRKKMKRKKIKNFNANPFLVMLPKGSVPPSGSSPCHNLYPNSDTVFCALSTERRP</sequence>
<evidence type="ECO:0000313" key="3">
    <source>
        <dbReference type="Proteomes" id="UP000594638"/>
    </source>
</evidence>
<name>A0A8S0UCA6_OLEEU</name>